<dbReference type="EMBL" id="CP017902">
    <property type="protein sequence ID" value="ARP18272.1"/>
    <property type="molecule type" value="Genomic_DNA"/>
</dbReference>
<protein>
    <submittedName>
        <fullName evidence="1">Uncharacterized protein</fullName>
    </submittedName>
</protein>
<accession>A0A1W6U5M1</accession>
<organism evidence="1">
    <name type="scientific">Vibrio alginolyticus</name>
    <dbReference type="NCBI Taxonomy" id="663"/>
    <lineage>
        <taxon>Bacteria</taxon>
        <taxon>Pseudomonadati</taxon>
        <taxon>Pseudomonadota</taxon>
        <taxon>Gammaproteobacteria</taxon>
        <taxon>Vibrionales</taxon>
        <taxon>Vibrionaceae</taxon>
        <taxon>Vibrio</taxon>
    </lineage>
</organism>
<sequence>MYFQELKKAASALDSGFLYSVVSRLATLEQQSPNAVKVYQHEFEIVLKDKSIEYLATVEKRIGSKRNMEDLADDIKYLLHGKHLDQFMRECQHYSSMPKPVAKTDSHAFRDWLRINRK</sequence>
<evidence type="ECO:0000313" key="1">
    <source>
        <dbReference type="EMBL" id="ARP18272.1"/>
    </source>
</evidence>
<dbReference type="AlphaFoldDB" id="A0A1W6U5M1"/>
<name>A0A1W6U5M1_VIBAL</name>
<reference evidence="1" key="1">
    <citation type="submission" date="2016-10" db="EMBL/GenBank/DDBJ databases">
        <title>The High Quality Genome of Vibrio alginolyticus K01M1.</title>
        <authorList>
            <person name="Wendling C."/>
            <person name="Chibani C.M."/>
            <person name="Hertel R."/>
            <person name="Sproer C."/>
            <person name="Bunk B."/>
            <person name="Overmann J."/>
            <person name="Roth O."/>
            <person name="Liesegang H."/>
        </authorList>
    </citation>
    <scope>NUCLEOTIDE SEQUENCE</scope>
    <source>
        <strain evidence="1">K05K4</strain>
    </source>
</reference>
<gene>
    <name evidence="1" type="ORF">K05K4_14360</name>
</gene>
<dbReference type="RefSeq" id="WP_086046724.1">
    <property type="nucleotide sequence ID" value="NZ_CP017889.1"/>
</dbReference>
<proteinExistence type="predicted"/>